<dbReference type="EMBL" id="JAGEPF010000013">
    <property type="protein sequence ID" value="MBO2460354.1"/>
    <property type="molecule type" value="Genomic_DNA"/>
</dbReference>
<keyword evidence="2" id="KW-1185">Reference proteome</keyword>
<evidence type="ECO:0000313" key="1">
    <source>
        <dbReference type="EMBL" id="MBO2460354.1"/>
    </source>
</evidence>
<dbReference type="Proteomes" id="UP000680206">
    <property type="component" value="Unassembled WGS sequence"/>
</dbReference>
<protein>
    <submittedName>
        <fullName evidence="1">Uncharacterized protein</fullName>
    </submittedName>
</protein>
<dbReference type="RefSeq" id="WP_208243745.1">
    <property type="nucleotide sequence ID" value="NZ_JAGEPF010000013.1"/>
</dbReference>
<organism evidence="1 2">
    <name type="scientific">Actinomadura violacea</name>
    <dbReference type="NCBI Taxonomy" id="2819934"/>
    <lineage>
        <taxon>Bacteria</taxon>
        <taxon>Bacillati</taxon>
        <taxon>Actinomycetota</taxon>
        <taxon>Actinomycetes</taxon>
        <taxon>Streptosporangiales</taxon>
        <taxon>Thermomonosporaceae</taxon>
        <taxon>Actinomadura</taxon>
    </lineage>
</organism>
<evidence type="ECO:0000313" key="2">
    <source>
        <dbReference type="Proteomes" id="UP000680206"/>
    </source>
</evidence>
<comment type="caution">
    <text evidence="1">The sequence shown here is derived from an EMBL/GenBank/DDBJ whole genome shotgun (WGS) entry which is preliminary data.</text>
</comment>
<reference evidence="1 2" key="1">
    <citation type="submission" date="2021-03" db="EMBL/GenBank/DDBJ databases">
        <title>Actinomadura violae sp. nov., isolated from lichen in Thailand.</title>
        <authorList>
            <person name="Kanchanasin P."/>
            <person name="Saeng-In P."/>
            <person name="Phongsopitanun W."/>
            <person name="Yuki M."/>
            <person name="Kudo T."/>
            <person name="Ohkuma M."/>
            <person name="Tanasupawat S."/>
        </authorList>
    </citation>
    <scope>NUCLEOTIDE SEQUENCE [LARGE SCALE GENOMIC DNA]</scope>
    <source>
        <strain evidence="1 2">LCR2-06</strain>
    </source>
</reference>
<proteinExistence type="predicted"/>
<sequence>MKVVEDLAADEFPLNPPNVETPVCRELIELADADLAELVRLPWRHGRLRLNLGPEPILQCSHERNHAGEHVAFSAESGELTLWVAWDRERTRIFSAEFCSRSSASGHLCSLPHGHLGRHAMG</sequence>
<name>A0ABS3RUC6_9ACTN</name>
<gene>
    <name evidence="1" type="ORF">J4709_22495</name>
</gene>
<accession>A0ABS3RUC6</accession>